<evidence type="ECO:0000259" key="7">
    <source>
        <dbReference type="PROSITE" id="PS51918"/>
    </source>
</evidence>
<dbReference type="STRING" id="443254.Marpi_1319"/>
<dbReference type="InterPro" id="IPR013785">
    <property type="entry name" value="Aldolase_TIM"/>
</dbReference>
<evidence type="ECO:0000256" key="1">
    <source>
        <dbReference type="ARBA" id="ARBA00022485"/>
    </source>
</evidence>
<dbReference type="SFLD" id="SFLDG01101">
    <property type="entry name" value="Uncharacterised_Radical_SAM_Su"/>
    <property type="match status" value="1"/>
</dbReference>
<dbReference type="Gene3D" id="3.20.20.70">
    <property type="entry name" value="Aldolase class I"/>
    <property type="match status" value="1"/>
</dbReference>
<keyword evidence="8" id="KW-0456">Lyase</keyword>
<comment type="cofactor">
    <cofactor evidence="6">
        <name>[4Fe-4S] cluster</name>
        <dbReference type="ChEBI" id="CHEBI:49883"/>
    </cofactor>
    <text evidence="6">Binds 1 [4Fe-4S] cluster. The cluster is coordinated with 3 cysteines and an exchangeable S-adenosyl-L-methionine.</text>
</comment>
<proteinExistence type="predicted"/>
<accession>H2J3A6</accession>
<feature type="binding site" evidence="6">
    <location>
        <position position="82"/>
    </location>
    <ligand>
        <name>[4Fe-4S] cluster</name>
        <dbReference type="ChEBI" id="CHEBI:49883"/>
        <note>4Fe-4S-S-AdoMet</note>
    </ligand>
</feature>
<protein>
    <submittedName>
        <fullName evidence="8">Pyruvate-formate lyase-activating enzyme</fullName>
    </submittedName>
</protein>
<dbReference type="PIRSF" id="PIRSF004869">
    <property type="entry name" value="PflX_prd"/>
    <property type="match status" value="1"/>
</dbReference>
<dbReference type="Proteomes" id="UP000007161">
    <property type="component" value="Chromosome"/>
</dbReference>
<dbReference type="RefSeq" id="WP_014296793.1">
    <property type="nucleotide sequence ID" value="NC_016751.1"/>
</dbReference>
<keyword evidence="3 6" id="KW-0479">Metal-binding</keyword>
<keyword evidence="8" id="KW-0670">Pyruvate</keyword>
<organism evidence="8 9">
    <name type="scientific">Marinitoga piezophila (strain DSM 14283 / JCM 11233 / KA3)</name>
    <dbReference type="NCBI Taxonomy" id="443254"/>
    <lineage>
        <taxon>Bacteria</taxon>
        <taxon>Thermotogati</taxon>
        <taxon>Thermotogota</taxon>
        <taxon>Thermotogae</taxon>
        <taxon>Petrotogales</taxon>
        <taxon>Petrotogaceae</taxon>
        <taxon>Marinitoga</taxon>
    </lineage>
</organism>
<evidence type="ECO:0000256" key="4">
    <source>
        <dbReference type="ARBA" id="ARBA00023004"/>
    </source>
</evidence>
<dbReference type="InterPro" id="IPR058240">
    <property type="entry name" value="rSAM_sf"/>
</dbReference>
<dbReference type="SUPFAM" id="SSF102114">
    <property type="entry name" value="Radical SAM enzymes"/>
    <property type="match status" value="1"/>
</dbReference>
<evidence type="ECO:0000313" key="9">
    <source>
        <dbReference type="Proteomes" id="UP000007161"/>
    </source>
</evidence>
<evidence type="ECO:0000256" key="5">
    <source>
        <dbReference type="ARBA" id="ARBA00023014"/>
    </source>
</evidence>
<name>H2J3A6_MARPK</name>
<dbReference type="PROSITE" id="PS51918">
    <property type="entry name" value="RADICAL_SAM"/>
    <property type="match status" value="1"/>
</dbReference>
<feature type="binding site" evidence="6">
    <location>
        <position position="89"/>
    </location>
    <ligand>
        <name>[4Fe-4S] cluster</name>
        <dbReference type="ChEBI" id="CHEBI:49883"/>
        <note>4Fe-4S-S-AdoMet</note>
    </ligand>
</feature>
<keyword evidence="2 6" id="KW-0949">S-adenosyl-L-methionine</keyword>
<dbReference type="NCBIfam" id="TIGR04337">
    <property type="entry name" value="AmmeMemoSam_rS"/>
    <property type="match status" value="1"/>
</dbReference>
<dbReference type="InterPro" id="IPR027596">
    <property type="entry name" value="AmmeMemoSam_rS"/>
</dbReference>
<dbReference type="Pfam" id="PF04055">
    <property type="entry name" value="Radical_SAM"/>
    <property type="match status" value="1"/>
</dbReference>
<feature type="binding site" evidence="6">
    <location>
        <position position="86"/>
    </location>
    <ligand>
        <name>[4Fe-4S] cluster</name>
        <dbReference type="ChEBI" id="CHEBI:49883"/>
        <note>4Fe-4S-S-AdoMet</note>
    </ligand>
</feature>
<gene>
    <name evidence="8" type="ordered locus">Marpi_1319</name>
</gene>
<dbReference type="HOGENOM" id="CLU_044176_1_0_0"/>
<dbReference type="OrthoDB" id="9778883at2"/>
<evidence type="ECO:0000313" key="8">
    <source>
        <dbReference type="EMBL" id="AEX85722.1"/>
    </source>
</evidence>
<dbReference type="eggNOG" id="COG1180">
    <property type="taxonomic scope" value="Bacteria"/>
</dbReference>
<dbReference type="InterPro" id="IPR034457">
    <property type="entry name" value="Organic_radical-activating"/>
</dbReference>
<keyword evidence="9" id="KW-1185">Reference proteome</keyword>
<dbReference type="InterPro" id="IPR016431">
    <property type="entry name" value="Pyrv-formate_lyase-activ_prd"/>
</dbReference>
<evidence type="ECO:0000256" key="3">
    <source>
        <dbReference type="ARBA" id="ARBA00022723"/>
    </source>
</evidence>
<dbReference type="GO" id="GO:0016829">
    <property type="term" value="F:lyase activity"/>
    <property type="evidence" value="ECO:0007669"/>
    <property type="project" value="UniProtKB-KW"/>
</dbReference>
<dbReference type="PANTHER" id="PTHR30352:SF5">
    <property type="entry name" value="PYRUVATE FORMATE-LYASE 1-ACTIVATING ENZYME"/>
    <property type="match status" value="1"/>
</dbReference>
<dbReference type="InterPro" id="IPR007197">
    <property type="entry name" value="rSAM"/>
</dbReference>
<dbReference type="PANTHER" id="PTHR30352">
    <property type="entry name" value="PYRUVATE FORMATE-LYASE-ACTIVATING ENZYME"/>
    <property type="match status" value="1"/>
</dbReference>
<dbReference type="EMBL" id="CP003257">
    <property type="protein sequence ID" value="AEX85722.1"/>
    <property type="molecule type" value="Genomic_DNA"/>
</dbReference>
<reference evidence="8 9" key="1">
    <citation type="journal article" date="2012" name="J. Bacteriol.">
        <title>Complete Genome Sequence of the Thermophilic, Piezophilic, Heterotrophic Bacterium Marinitoga piezophila KA3.</title>
        <authorList>
            <person name="Lucas S."/>
            <person name="Han J."/>
            <person name="Lapidus A."/>
            <person name="Cheng J.F."/>
            <person name="Goodwin L.A."/>
            <person name="Pitluck S."/>
            <person name="Peters L."/>
            <person name="Mikhailova N."/>
            <person name="Teshima H."/>
            <person name="Detter J.C."/>
            <person name="Han C."/>
            <person name="Tapia R."/>
            <person name="Land M."/>
            <person name="Hauser L."/>
            <person name="Kyrpides N.C."/>
            <person name="Ivanova N."/>
            <person name="Pagani I."/>
            <person name="Vannier P."/>
            <person name="Oger P."/>
            <person name="Bartlett D.H."/>
            <person name="Noll K.M."/>
            <person name="Woyke T."/>
            <person name="Jebbar M."/>
        </authorList>
    </citation>
    <scope>NUCLEOTIDE SEQUENCE [LARGE SCALE GENOMIC DNA]</scope>
    <source>
        <strain evidence="9">DSM 14283 / JCM 11233 / KA3</strain>
    </source>
</reference>
<keyword evidence="5 6" id="KW-0411">Iron-sulfur</keyword>
<reference evidence="9" key="2">
    <citation type="submission" date="2012-01" db="EMBL/GenBank/DDBJ databases">
        <title>Complete sequence of chromosome of Marinitoga piezophila KA3.</title>
        <authorList>
            <person name="Lucas S."/>
            <person name="Han J."/>
            <person name="Lapidus A."/>
            <person name="Cheng J.-F."/>
            <person name="Goodwin L."/>
            <person name="Pitluck S."/>
            <person name="Peters L."/>
            <person name="Mikhailova N."/>
            <person name="Teshima H."/>
            <person name="Detter J.C."/>
            <person name="Han C."/>
            <person name="Tapia R."/>
            <person name="Land M."/>
            <person name="Hauser L."/>
            <person name="Kyrpides N."/>
            <person name="Ivanova N."/>
            <person name="Pagani I."/>
            <person name="Jebbar M."/>
            <person name="Vannier P."/>
            <person name="Oger P."/>
            <person name="Cario A."/>
            <person name="Bartlett D."/>
            <person name="Noll K.M."/>
            <person name="Woyke T."/>
        </authorList>
    </citation>
    <scope>NUCLEOTIDE SEQUENCE [LARGE SCALE GENOMIC DNA]</scope>
    <source>
        <strain evidence="9">DSM 14283 / JCM 11233 / KA3</strain>
    </source>
</reference>
<keyword evidence="4 6" id="KW-0408">Iron</keyword>
<evidence type="ECO:0000256" key="2">
    <source>
        <dbReference type="ARBA" id="ARBA00022691"/>
    </source>
</evidence>
<dbReference type="AlphaFoldDB" id="H2J3A6"/>
<sequence>MKEALYYKTLENNKVQCTLCPHNCIIKNSSTGICRVRKNVDGKLYTLNYGEITAIANDPIEKKPLFHFHPGENIISIGTWGCNFRCKFCQNFEISQESPWKIYKLTPQDILNLLLENHAKMLAFTYSEPNIWYEFVLDTAKLVKKHGIKTVMVTNGYISEKPLMELLPYIDAMNIDLKGFNNEFYAKIIGGKKEPVMNTIKLAYNFISDVEITTLIVTEGNDDEREFTELVKWISSISKNIPLHISRYYPVYKYNKPPTPIETLKKFYEIARKHLNFVYLGNVRDKQYESTYCPYCKTMLIKREGYNIEILNVDEKGRCKNCLKKIPIIF</sequence>
<dbReference type="SFLD" id="SFLDS00029">
    <property type="entry name" value="Radical_SAM"/>
    <property type="match status" value="1"/>
</dbReference>
<keyword evidence="1" id="KW-0004">4Fe-4S</keyword>
<dbReference type="CDD" id="cd01335">
    <property type="entry name" value="Radical_SAM"/>
    <property type="match status" value="1"/>
</dbReference>
<dbReference type="GO" id="GO:0046872">
    <property type="term" value="F:metal ion binding"/>
    <property type="evidence" value="ECO:0007669"/>
    <property type="project" value="UniProtKB-KW"/>
</dbReference>
<dbReference type="KEGG" id="mpz:Marpi_1319"/>
<feature type="domain" description="Radical SAM core" evidence="7">
    <location>
        <begin position="67"/>
        <end position="282"/>
    </location>
</feature>
<evidence type="ECO:0000256" key="6">
    <source>
        <dbReference type="PIRSR" id="PIRSR004869-50"/>
    </source>
</evidence>
<dbReference type="GO" id="GO:0051539">
    <property type="term" value="F:4 iron, 4 sulfur cluster binding"/>
    <property type="evidence" value="ECO:0007669"/>
    <property type="project" value="UniProtKB-KW"/>
</dbReference>